<evidence type="ECO:0000313" key="9">
    <source>
        <dbReference type="EMBL" id="RED95234.1"/>
    </source>
</evidence>
<dbReference type="SUPFAM" id="SSF56935">
    <property type="entry name" value="Porins"/>
    <property type="match status" value="1"/>
</dbReference>
<dbReference type="InterPro" id="IPR036942">
    <property type="entry name" value="Beta-barrel_TonB_sf"/>
</dbReference>
<dbReference type="InterPro" id="IPR039426">
    <property type="entry name" value="TonB-dep_rcpt-like"/>
</dbReference>
<dbReference type="AlphaFoldDB" id="A0A3D9L241"/>
<accession>A0A3D9L241</accession>
<keyword evidence="3 7" id="KW-1134">Transmembrane beta strand</keyword>
<evidence type="ECO:0000256" key="1">
    <source>
        <dbReference type="ARBA" id="ARBA00004571"/>
    </source>
</evidence>
<dbReference type="SUPFAM" id="SSF49464">
    <property type="entry name" value="Carboxypeptidase regulatory domain-like"/>
    <property type="match status" value="1"/>
</dbReference>
<comment type="similarity">
    <text evidence="7">Belongs to the TonB-dependent receptor family.</text>
</comment>
<dbReference type="InterPro" id="IPR023997">
    <property type="entry name" value="TonB-dep_OMP_SusC/RagA_CS"/>
</dbReference>
<reference evidence="9 10" key="1">
    <citation type="submission" date="2018-07" db="EMBL/GenBank/DDBJ databases">
        <title>Genomic Encyclopedia of Type Strains, Phase IV (KMG-IV): sequencing the most valuable type-strain genomes for metagenomic binning, comparative biology and taxonomic classification.</title>
        <authorList>
            <person name="Goeker M."/>
        </authorList>
    </citation>
    <scope>NUCLEOTIDE SEQUENCE [LARGE SCALE GENOMIC DNA]</scope>
    <source>
        <strain evidence="9 10">DSM 4134</strain>
    </source>
</reference>
<evidence type="ECO:0000256" key="2">
    <source>
        <dbReference type="ARBA" id="ARBA00022448"/>
    </source>
</evidence>
<feature type="domain" description="TonB-dependent receptor plug" evidence="8">
    <location>
        <begin position="108"/>
        <end position="214"/>
    </location>
</feature>
<sequence>MSVLLLLLMGWASAQSKVSGVVTDGEDGSTLPGVSVVIKGTTTGTVSDLDGRYSLTVPDDESVLVFSFVGYLNEEVNVNGRSSIDVSLSTDLKQLEEVVVVGYGTQRKKEVTGAVASLKTDAIVKTPSSDLNTAMQGQIAGVNVQSADGRPGAPANIQIRGIGSLNGESTPLYVVDGVPFQGIPNIPPEQIESVDVLKDGASAAIYGVRASNGVILITTKRGAPGVLNVSATAYKGVQNITSGTPLMNASEQMYVEDISLNAEGREPAIFVLNKDAADFDSDFIGDVTNNNAAIENYSVSVSGGSGGLNLSANTTYFKQDGVLISSGFDRISNRITADFTKNRLKVFSSVAFTTENTQQEPYAMYLLAMSQKPYQRGLFDVPEVGENSWQLDGDNEILYSYIARQLENEDERTVNTSNVALNLQYEILDGLKYRVNFGRNSYNYKRKFFQPQYLVYDRNGDFSPTASRPEAILNYSNIESSRNVLENVVTYDRTFGDHKVGALLGVTYEAFQSASSSYGVIGLLSNDTRVLSAGSAGIQPSGTETRNTLAGKLARVQYAYGDRYFLSANFRRDGSSNFGPGNKYENFFGISGGWSLSDEAFFQSLGADFVSSLKLRASYGRVGNQNIGAYGYAPVIESGSNYIYGPDEVDGIGAIQRGYANADLRWETSISENIGMDAEFLKGKLNLTVDVYKNSKQDMLLPELLAPSTGTWHPRGEGYLGYWNTVDVNAGNMENKGLEVSLKYREQTSFGLNFNAGLTFTRNRNKVTDLNGAEGLAFSGGRPINGVNGIADDPTTFISVGHEAGAFFLIESAGIIKNEEQLEAYRAYDAGARLGDMMFVDANGDSVINDLDRVYMGSGQPKFELGSFVNLEYKGFDLFVQGYYVHDVQIYNGAKLYAYAIKRHKDLYYQWTPQNATSDVPASRGSSVHNNIRSRTDVFLEDGTYFRIRNITLGYTLPKRITKDKLGKVRVYLSSMNPFTFTQYTGYDPEVGGDGLYTRGVDRGTYPVSRRFLGGLQIEF</sequence>
<dbReference type="FunFam" id="2.170.130.10:FF:000008">
    <property type="entry name" value="SusC/RagA family TonB-linked outer membrane protein"/>
    <property type="match status" value="1"/>
</dbReference>
<keyword evidence="10" id="KW-1185">Reference proteome</keyword>
<keyword evidence="4 7" id="KW-0812">Transmembrane</keyword>
<name>A0A3D9L241_MARFU</name>
<dbReference type="PROSITE" id="PS52016">
    <property type="entry name" value="TONB_DEPENDENT_REC_3"/>
    <property type="match status" value="1"/>
</dbReference>
<comment type="subcellular location">
    <subcellularLocation>
        <location evidence="1 7">Cell outer membrane</location>
        <topology evidence="1 7">Multi-pass membrane protein</topology>
    </subcellularLocation>
</comment>
<evidence type="ECO:0000313" key="10">
    <source>
        <dbReference type="Proteomes" id="UP000256779"/>
    </source>
</evidence>
<dbReference type="GO" id="GO:0009279">
    <property type="term" value="C:cell outer membrane"/>
    <property type="evidence" value="ECO:0007669"/>
    <property type="project" value="UniProtKB-SubCell"/>
</dbReference>
<evidence type="ECO:0000256" key="4">
    <source>
        <dbReference type="ARBA" id="ARBA00022692"/>
    </source>
</evidence>
<dbReference type="Gene3D" id="2.60.40.1120">
    <property type="entry name" value="Carboxypeptidase-like, regulatory domain"/>
    <property type="match status" value="1"/>
</dbReference>
<gene>
    <name evidence="9" type="ORF">C7460_11811</name>
</gene>
<dbReference type="Pfam" id="PF07715">
    <property type="entry name" value="Plug"/>
    <property type="match status" value="1"/>
</dbReference>
<dbReference type="EMBL" id="QREG01000018">
    <property type="protein sequence ID" value="RED95234.1"/>
    <property type="molecule type" value="Genomic_DNA"/>
</dbReference>
<dbReference type="NCBIfam" id="TIGR04056">
    <property type="entry name" value="OMP_RagA_SusC"/>
    <property type="match status" value="1"/>
</dbReference>
<organism evidence="9 10">
    <name type="scientific">Marinoscillum furvescens DSM 4134</name>
    <dbReference type="NCBI Taxonomy" id="1122208"/>
    <lineage>
        <taxon>Bacteria</taxon>
        <taxon>Pseudomonadati</taxon>
        <taxon>Bacteroidota</taxon>
        <taxon>Cytophagia</taxon>
        <taxon>Cytophagales</taxon>
        <taxon>Reichenbachiellaceae</taxon>
        <taxon>Marinoscillum</taxon>
    </lineage>
</organism>
<dbReference type="InterPro" id="IPR012910">
    <property type="entry name" value="Plug_dom"/>
</dbReference>
<dbReference type="InterPro" id="IPR023996">
    <property type="entry name" value="TonB-dep_OMP_SusC/RagA"/>
</dbReference>
<keyword evidence="6 7" id="KW-0998">Cell outer membrane</keyword>
<evidence type="ECO:0000256" key="5">
    <source>
        <dbReference type="ARBA" id="ARBA00023136"/>
    </source>
</evidence>
<keyword evidence="5 7" id="KW-0472">Membrane</keyword>
<dbReference type="Pfam" id="PF13715">
    <property type="entry name" value="CarbopepD_reg_2"/>
    <property type="match status" value="1"/>
</dbReference>
<proteinExistence type="inferred from homology"/>
<evidence type="ECO:0000259" key="8">
    <source>
        <dbReference type="Pfam" id="PF07715"/>
    </source>
</evidence>
<dbReference type="Gene3D" id="2.40.170.20">
    <property type="entry name" value="TonB-dependent receptor, beta-barrel domain"/>
    <property type="match status" value="1"/>
</dbReference>
<dbReference type="NCBIfam" id="TIGR04057">
    <property type="entry name" value="SusC_RagA_signa"/>
    <property type="match status" value="1"/>
</dbReference>
<dbReference type="Gene3D" id="2.170.130.10">
    <property type="entry name" value="TonB-dependent receptor, plug domain"/>
    <property type="match status" value="1"/>
</dbReference>
<dbReference type="InterPro" id="IPR037066">
    <property type="entry name" value="Plug_dom_sf"/>
</dbReference>
<evidence type="ECO:0000256" key="3">
    <source>
        <dbReference type="ARBA" id="ARBA00022452"/>
    </source>
</evidence>
<protein>
    <submittedName>
        <fullName evidence="9">TonB-linked SusC/RagA family outer membrane protein</fullName>
    </submittedName>
</protein>
<dbReference type="Proteomes" id="UP000256779">
    <property type="component" value="Unassembled WGS sequence"/>
</dbReference>
<evidence type="ECO:0000256" key="6">
    <source>
        <dbReference type="ARBA" id="ARBA00023237"/>
    </source>
</evidence>
<comment type="caution">
    <text evidence="9">The sequence shown here is derived from an EMBL/GenBank/DDBJ whole genome shotgun (WGS) entry which is preliminary data.</text>
</comment>
<dbReference type="InterPro" id="IPR008969">
    <property type="entry name" value="CarboxyPept-like_regulatory"/>
</dbReference>
<evidence type="ECO:0000256" key="7">
    <source>
        <dbReference type="PROSITE-ProRule" id="PRU01360"/>
    </source>
</evidence>
<keyword evidence="2 7" id="KW-0813">Transport</keyword>